<reference evidence="2 3" key="1">
    <citation type="journal article" date="2019" name="Commun. Biol.">
        <title>The bagworm genome reveals a unique fibroin gene that provides high tensile strength.</title>
        <authorList>
            <person name="Kono N."/>
            <person name="Nakamura H."/>
            <person name="Ohtoshi R."/>
            <person name="Tomita M."/>
            <person name="Numata K."/>
            <person name="Arakawa K."/>
        </authorList>
    </citation>
    <scope>NUCLEOTIDE SEQUENCE [LARGE SCALE GENOMIC DNA]</scope>
</reference>
<gene>
    <name evidence="2" type="ORF">EVAR_71477_1</name>
</gene>
<feature type="compositionally biased region" description="Polar residues" evidence="1">
    <location>
        <begin position="47"/>
        <end position="63"/>
    </location>
</feature>
<evidence type="ECO:0000256" key="1">
    <source>
        <dbReference type="SAM" id="MobiDB-lite"/>
    </source>
</evidence>
<comment type="caution">
    <text evidence="2">The sequence shown here is derived from an EMBL/GenBank/DDBJ whole genome shotgun (WGS) entry which is preliminary data.</text>
</comment>
<evidence type="ECO:0000313" key="2">
    <source>
        <dbReference type="EMBL" id="GBP01147.1"/>
    </source>
</evidence>
<sequence>MRACRYRSGRHRTGPVSMKALRQLNSSVFLTFRVPFVDVSHLRYITTTPGRPPVASQQTNGTSHPDYLASEASRSSAGRH</sequence>
<proteinExistence type="predicted"/>
<name>A0A4C1SIE7_EUMVA</name>
<dbReference type="Proteomes" id="UP000299102">
    <property type="component" value="Unassembled WGS sequence"/>
</dbReference>
<protein>
    <submittedName>
        <fullName evidence="2">Uncharacterized protein</fullName>
    </submittedName>
</protein>
<feature type="region of interest" description="Disordered" evidence="1">
    <location>
        <begin position="47"/>
        <end position="80"/>
    </location>
</feature>
<evidence type="ECO:0000313" key="3">
    <source>
        <dbReference type="Proteomes" id="UP000299102"/>
    </source>
</evidence>
<dbReference type="EMBL" id="BGZK01003425">
    <property type="protein sequence ID" value="GBP01147.1"/>
    <property type="molecule type" value="Genomic_DNA"/>
</dbReference>
<accession>A0A4C1SIE7</accession>
<keyword evidence="3" id="KW-1185">Reference proteome</keyword>
<organism evidence="2 3">
    <name type="scientific">Eumeta variegata</name>
    <name type="common">Bagworm moth</name>
    <name type="synonym">Eumeta japonica</name>
    <dbReference type="NCBI Taxonomy" id="151549"/>
    <lineage>
        <taxon>Eukaryota</taxon>
        <taxon>Metazoa</taxon>
        <taxon>Ecdysozoa</taxon>
        <taxon>Arthropoda</taxon>
        <taxon>Hexapoda</taxon>
        <taxon>Insecta</taxon>
        <taxon>Pterygota</taxon>
        <taxon>Neoptera</taxon>
        <taxon>Endopterygota</taxon>
        <taxon>Lepidoptera</taxon>
        <taxon>Glossata</taxon>
        <taxon>Ditrysia</taxon>
        <taxon>Tineoidea</taxon>
        <taxon>Psychidae</taxon>
        <taxon>Oiketicinae</taxon>
        <taxon>Eumeta</taxon>
    </lineage>
</organism>
<dbReference type="AlphaFoldDB" id="A0A4C1SIE7"/>